<dbReference type="EMBL" id="VOSB01000016">
    <property type="protein sequence ID" value="TXE16719.1"/>
    <property type="molecule type" value="Genomic_DNA"/>
</dbReference>
<evidence type="ECO:0000256" key="4">
    <source>
        <dbReference type="ARBA" id="ARBA00023012"/>
    </source>
</evidence>
<dbReference type="AlphaFoldDB" id="A0A5C7B9Q6"/>
<dbReference type="Pfam" id="PF02518">
    <property type="entry name" value="HATPase_c"/>
    <property type="match status" value="1"/>
</dbReference>
<accession>A0A5C7B9Q6</accession>
<keyword evidence="4" id="KW-0902">Two-component regulatory system</keyword>
<dbReference type="STRING" id="1123037.GCA_000425305_02343"/>
<feature type="coiled-coil region" evidence="6">
    <location>
        <begin position="1"/>
        <end position="35"/>
    </location>
</feature>
<proteinExistence type="predicted"/>
<dbReference type="Pfam" id="PF00072">
    <property type="entry name" value="Response_reg"/>
    <property type="match status" value="1"/>
</dbReference>
<feature type="domain" description="Histidine kinase" evidence="7">
    <location>
        <begin position="161"/>
        <end position="383"/>
    </location>
</feature>
<keyword evidence="10" id="KW-1185">Reference proteome</keyword>
<evidence type="ECO:0000256" key="3">
    <source>
        <dbReference type="ARBA" id="ARBA00022553"/>
    </source>
</evidence>
<dbReference type="OrthoDB" id="9808408at2"/>
<sequence length="528" mass="60564">MNIQNQTKKELIRQLQELLKENKSLRLLVETHSDKLIIANTEIEFQDKEKDEYETTLGIANLQIRFQDEEKEKRAAELGIANKELRFQNKEKQKRADELIIANRELLFQNKEKQKRADELIIANRELLFQNKEKQKRADELIIAKDHAEESDKLKSAFLANMSHEIRTPMNGILGFADLLKEPGLTGDEQQKYITIIKKSGLRMLNIINDIINISKIESGLMEVNIQQANINKQIEFIYTFFKPQVEAKGIHFKIKKGLTNKEAFIKTDSEKLYSILTNLVKNAIKYTNKGTIELGYILKREKDSKELEFQIKDTGIGIPKDRQKAIFKRFIQADIANKKAHQGAGLGLSISRAYAEMLGGKIWMESQEGKGSIFYFTLPYRTKFKDKLVDNNEDWFEDSGVTVEPEASKLKVLIADDDEISRILMSTIVKNHSAVILKAVTGKEAVDICRDNPDIDLILMDIQMPDLNGYEASRQIRKFNKDVIIIAQTGFALNGDNEKVIKAGCNDYISKPFNKVKLLAVIKKYFK</sequence>
<dbReference type="PROSITE" id="PS50110">
    <property type="entry name" value="RESPONSE_REGULATORY"/>
    <property type="match status" value="1"/>
</dbReference>
<feature type="modified residue" description="4-aspartylphosphate" evidence="5">
    <location>
        <position position="462"/>
    </location>
</feature>
<dbReference type="FunFam" id="3.30.565.10:FF:000010">
    <property type="entry name" value="Sensor histidine kinase RcsC"/>
    <property type="match status" value="1"/>
</dbReference>
<dbReference type="PANTHER" id="PTHR45339">
    <property type="entry name" value="HYBRID SIGNAL TRANSDUCTION HISTIDINE KINASE J"/>
    <property type="match status" value="1"/>
</dbReference>
<dbReference type="Gene3D" id="1.10.287.130">
    <property type="match status" value="1"/>
</dbReference>
<dbReference type="SMART" id="SM00388">
    <property type="entry name" value="HisKA"/>
    <property type="match status" value="1"/>
</dbReference>
<gene>
    <name evidence="9" type="ORF">ES692_11710</name>
</gene>
<dbReference type="GO" id="GO:0000155">
    <property type="term" value="F:phosphorelay sensor kinase activity"/>
    <property type="evidence" value="ECO:0007669"/>
    <property type="project" value="InterPro"/>
</dbReference>
<evidence type="ECO:0000256" key="6">
    <source>
        <dbReference type="SAM" id="Coils"/>
    </source>
</evidence>
<dbReference type="InterPro" id="IPR001789">
    <property type="entry name" value="Sig_transdc_resp-reg_receiver"/>
</dbReference>
<dbReference type="SUPFAM" id="SSF52172">
    <property type="entry name" value="CheY-like"/>
    <property type="match status" value="1"/>
</dbReference>
<dbReference type="InterPro" id="IPR036097">
    <property type="entry name" value="HisK_dim/P_sf"/>
</dbReference>
<evidence type="ECO:0000256" key="2">
    <source>
        <dbReference type="ARBA" id="ARBA00012438"/>
    </source>
</evidence>
<dbReference type="Gene3D" id="3.30.565.10">
    <property type="entry name" value="Histidine kinase-like ATPase, C-terminal domain"/>
    <property type="match status" value="1"/>
</dbReference>
<dbReference type="SUPFAM" id="SSF55874">
    <property type="entry name" value="ATPase domain of HSP90 chaperone/DNA topoisomerase II/histidine kinase"/>
    <property type="match status" value="1"/>
</dbReference>
<dbReference type="Proteomes" id="UP000321938">
    <property type="component" value="Unassembled WGS sequence"/>
</dbReference>
<evidence type="ECO:0000256" key="1">
    <source>
        <dbReference type="ARBA" id="ARBA00000085"/>
    </source>
</evidence>
<dbReference type="RefSeq" id="WP_028872136.1">
    <property type="nucleotide sequence ID" value="NZ_VOSB01000016.1"/>
</dbReference>
<dbReference type="PROSITE" id="PS50109">
    <property type="entry name" value="HIS_KIN"/>
    <property type="match status" value="1"/>
</dbReference>
<feature type="domain" description="Response regulatory" evidence="8">
    <location>
        <begin position="412"/>
        <end position="527"/>
    </location>
</feature>
<keyword evidence="3 5" id="KW-0597">Phosphoprotein</keyword>
<organism evidence="9 10">
    <name type="scientific">Psychroserpens burtonensis</name>
    <dbReference type="NCBI Taxonomy" id="49278"/>
    <lineage>
        <taxon>Bacteria</taxon>
        <taxon>Pseudomonadati</taxon>
        <taxon>Bacteroidota</taxon>
        <taxon>Flavobacteriia</taxon>
        <taxon>Flavobacteriales</taxon>
        <taxon>Flavobacteriaceae</taxon>
        <taxon>Psychroserpens</taxon>
    </lineage>
</organism>
<evidence type="ECO:0000259" key="7">
    <source>
        <dbReference type="PROSITE" id="PS50109"/>
    </source>
</evidence>
<reference evidence="9 10" key="1">
    <citation type="submission" date="2019-08" db="EMBL/GenBank/DDBJ databases">
        <title>Genome of Psychroserpens burtonensis ACAM 167.</title>
        <authorList>
            <person name="Bowman J.P."/>
        </authorList>
    </citation>
    <scope>NUCLEOTIDE SEQUENCE [LARGE SCALE GENOMIC DNA]</scope>
    <source>
        <strain evidence="9 10">ACAM 167</strain>
    </source>
</reference>
<dbReference type="CDD" id="cd17546">
    <property type="entry name" value="REC_hyHK_CKI1_RcsC-like"/>
    <property type="match status" value="1"/>
</dbReference>
<dbReference type="CDD" id="cd00082">
    <property type="entry name" value="HisKA"/>
    <property type="match status" value="1"/>
</dbReference>
<dbReference type="InterPro" id="IPR003594">
    <property type="entry name" value="HATPase_dom"/>
</dbReference>
<dbReference type="InterPro" id="IPR036890">
    <property type="entry name" value="HATPase_C_sf"/>
</dbReference>
<dbReference type="InterPro" id="IPR011006">
    <property type="entry name" value="CheY-like_superfamily"/>
</dbReference>
<comment type="caution">
    <text evidence="9">The sequence shown here is derived from an EMBL/GenBank/DDBJ whole genome shotgun (WGS) entry which is preliminary data.</text>
</comment>
<evidence type="ECO:0000259" key="8">
    <source>
        <dbReference type="PROSITE" id="PS50110"/>
    </source>
</evidence>
<dbReference type="EC" id="2.7.13.3" evidence="2"/>
<dbReference type="InterPro" id="IPR004358">
    <property type="entry name" value="Sig_transdc_His_kin-like_C"/>
</dbReference>
<evidence type="ECO:0000256" key="5">
    <source>
        <dbReference type="PROSITE-ProRule" id="PRU00169"/>
    </source>
</evidence>
<dbReference type="Gene3D" id="3.40.50.2300">
    <property type="match status" value="1"/>
</dbReference>
<dbReference type="CDD" id="cd16922">
    <property type="entry name" value="HATPase_EvgS-ArcB-TorS-like"/>
    <property type="match status" value="1"/>
</dbReference>
<dbReference type="SUPFAM" id="SSF47384">
    <property type="entry name" value="Homodimeric domain of signal transducing histidine kinase"/>
    <property type="match status" value="1"/>
</dbReference>
<keyword evidence="6" id="KW-0175">Coiled coil</keyword>
<evidence type="ECO:0000313" key="9">
    <source>
        <dbReference type="EMBL" id="TXE16719.1"/>
    </source>
</evidence>
<dbReference type="InterPro" id="IPR005467">
    <property type="entry name" value="His_kinase_dom"/>
</dbReference>
<dbReference type="SMART" id="SM00448">
    <property type="entry name" value="REC"/>
    <property type="match status" value="1"/>
</dbReference>
<name>A0A5C7B9Q6_9FLAO</name>
<dbReference type="PRINTS" id="PR00344">
    <property type="entry name" value="BCTRLSENSOR"/>
</dbReference>
<dbReference type="PANTHER" id="PTHR45339:SF1">
    <property type="entry name" value="HYBRID SIGNAL TRANSDUCTION HISTIDINE KINASE J"/>
    <property type="match status" value="1"/>
</dbReference>
<dbReference type="Pfam" id="PF00512">
    <property type="entry name" value="HisKA"/>
    <property type="match status" value="1"/>
</dbReference>
<evidence type="ECO:0000313" key="10">
    <source>
        <dbReference type="Proteomes" id="UP000321938"/>
    </source>
</evidence>
<dbReference type="InterPro" id="IPR003661">
    <property type="entry name" value="HisK_dim/P_dom"/>
</dbReference>
<protein>
    <recommendedName>
        <fullName evidence="2">histidine kinase</fullName>
        <ecNumber evidence="2">2.7.13.3</ecNumber>
    </recommendedName>
</protein>
<comment type="catalytic activity">
    <reaction evidence="1">
        <text>ATP + protein L-histidine = ADP + protein N-phospho-L-histidine.</text>
        <dbReference type="EC" id="2.7.13.3"/>
    </reaction>
</comment>
<dbReference type="SMART" id="SM00387">
    <property type="entry name" value="HATPase_c"/>
    <property type="match status" value="1"/>
</dbReference>